<name>A0A1G9J6M9_9PSED</name>
<proteinExistence type="predicted"/>
<evidence type="ECO:0000313" key="2">
    <source>
        <dbReference type="Proteomes" id="UP000198706"/>
    </source>
</evidence>
<organism evidence="1 2">
    <name type="scientific">Pseudomonas indica</name>
    <dbReference type="NCBI Taxonomy" id="137658"/>
    <lineage>
        <taxon>Bacteria</taxon>
        <taxon>Pseudomonadati</taxon>
        <taxon>Pseudomonadota</taxon>
        <taxon>Gammaproteobacteria</taxon>
        <taxon>Pseudomonadales</taxon>
        <taxon>Pseudomonadaceae</taxon>
        <taxon>Pseudomonas</taxon>
    </lineage>
</organism>
<reference evidence="1 2" key="1">
    <citation type="submission" date="2016-10" db="EMBL/GenBank/DDBJ databases">
        <authorList>
            <person name="de Groot N.N."/>
        </authorList>
    </citation>
    <scope>NUCLEOTIDE SEQUENCE [LARGE SCALE GENOMIC DNA]</scope>
    <source>
        <strain evidence="1 2">JCM 21544</strain>
    </source>
</reference>
<evidence type="ECO:0000313" key="1">
    <source>
        <dbReference type="EMBL" id="SDL33170.1"/>
    </source>
</evidence>
<accession>A0A1G9J6M9</accession>
<gene>
    <name evidence="1" type="ORF">SAMN05216186_11874</name>
</gene>
<dbReference type="AlphaFoldDB" id="A0A1G9J6M9"/>
<keyword evidence="2" id="KW-1185">Reference proteome</keyword>
<dbReference type="EMBL" id="FNFD01000018">
    <property type="protein sequence ID" value="SDL33170.1"/>
    <property type="molecule type" value="Genomic_DNA"/>
</dbReference>
<dbReference type="Proteomes" id="UP000198706">
    <property type="component" value="Unassembled WGS sequence"/>
</dbReference>
<protein>
    <submittedName>
        <fullName evidence="1">Uncharacterized protein</fullName>
    </submittedName>
</protein>
<sequence>MKCSPMTALNRHNPLTWLGLLLLAWLVLGVQLTAPKPASGPFYAATEHHLGVTRWEAAPRLGLDAWTTKSASGDTVGAKGFVPAERTGLNFEAKVVNKSDGYVDIELSTRQKFDKTGAIVDSKFAQSDLVARYSPDGNLRIDWYGTTVSGKGVGTEMVSRAIESIGPDKVKAVSAQLGNTNLEAFRVAASTGLSREQAVWSTPLGKTMKALGFKVVEVSGSNVKFLQ</sequence>